<dbReference type="AlphaFoldDB" id="A0A455VRD5"/>
<name>A0A455VRD5_ENTAS</name>
<organism evidence="1">
    <name type="scientific">Enterobacter asburiae</name>
    <dbReference type="NCBI Taxonomy" id="61645"/>
    <lineage>
        <taxon>Bacteria</taxon>
        <taxon>Pseudomonadati</taxon>
        <taxon>Pseudomonadota</taxon>
        <taxon>Gammaproteobacteria</taxon>
        <taxon>Enterobacterales</taxon>
        <taxon>Enterobacteriaceae</taxon>
        <taxon>Enterobacter</taxon>
        <taxon>Enterobacter cloacae complex</taxon>
    </lineage>
</organism>
<dbReference type="EMBL" id="AP019533">
    <property type="protein sequence ID" value="BBI95534.1"/>
    <property type="molecule type" value="Genomic_DNA"/>
</dbReference>
<sequence length="35" mass="4134">MVVYKSFLPIHISLLSEAQIYKYLKITQPQIAKRI</sequence>
<proteinExistence type="predicted"/>
<protein>
    <submittedName>
        <fullName evidence="1">Uncharacterized protein</fullName>
    </submittedName>
</protein>
<accession>A0A455VRD5</accession>
<gene>
    <name evidence="1" type="ORF">MRY18106EAS_20660</name>
</gene>
<evidence type="ECO:0000313" key="1">
    <source>
        <dbReference type="EMBL" id="BBI95534.1"/>
    </source>
</evidence>
<reference evidence="1" key="1">
    <citation type="submission" date="2019-03" db="EMBL/GenBank/DDBJ databases">
        <title>Complete genome sequences of Enterobacter asburiae str. MRY18-106 isolated from a patient in Japan.</title>
        <authorList>
            <person name="Sekizuka T."/>
            <person name="Matsui M."/>
            <person name="Takara T."/>
            <person name="Uechi A."/>
            <person name="Harakuni M."/>
            <person name="Kimura T."/>
            <person name="Suzuki S."/>
            <person name="Kuroda M."/>
        </authorList>
    </citation>
    <scope>NUCLEOTIDE SEQUENCE</scope>
    <source>
        <strain evidence="1">MRY18-106</strain>
    </source>
</reference>